<evidence type="ECO:0000256" key="1">
    <source>
        <dbReference type="SAM" id="MobiDB-lite"/>
    </source>
</evidence>
<organism evidence="3 4">
    <name type="scientific">Steccherinum ochraceum</name>
    <dbReference type="NCBI Taxonomy" id="92696"/>
    <lineage>
        <taxon>Eukaryota</taxon>
        <taxon>Fungi</taxon>
        <taxon>Dikarya</taxon>
        <taxon>Basidiomycota</taxon>
        <taxon>Agaricomycotina</taxon>
        <taxon>Agaricomycetes</taxon>
        <taxon>Polyporales</taxon>
        <taxon>Steccherinaceae</taxon>
        <taxon>Steccherinum</taxon>
    </lineage>
</organism>
<evidence type="ECO:0000313" key="4">
    <source>
        <dbReference type="Proteomes" id="UP000292702"/>
    </source>
</evidence>
<protein>
    <submittedName>
        <fullName evidence="3">Uncharacterized protein</fullName>
    </submittedName>
</protein>
<gene>
    <name evidence="3" type="ORF">EIP91_007808</name>
</gene>
<keyword evidence="2" id="KW-0472">Membrane</keyword>
<name>A0A4R0R3S1_9APHY</name>
<accession>A0A4R0R3S1</accession>
<feature type="transmembrane region" description="Helical" evidence="2">
    <location>
        <begin position="418"/>
        <end position="444"/>
    </location>
</feature>
<keyword evidence="4" id="KW-1185">Reference proteome</keyword>
<sequence length="466" mass="52161">MAGATQILNEALSTVAQDAVDEEDLEETEAHYNGIELDAVVDARLSAGQDDDVPGSGEDTHEAKRQKVQTNGANSETTEILFDRLRVVSKNVVTPQTLDDCARLWKQFVEFCIEMQWFKTEHEMSKDLPALDPNMPMYICVWIMSKGTDAMNWTHSQAKMRSAMTRKWGRELDCGTSPWIDQPTIAGKSLGNPSMSTTVAQYIVSLGRRKVRAGYAPISARAMCEQTVKNLHKFNADLRKLPENITFSNKRKMEQPEEWAGFHVRMMLQLLYTVSNLDAPPLEPASRTFHKTRQNGGILPFYLYLNDDKPWMYELGLDYKAYIFRKQVVRDRISSNSVDAMTLEAVLECFRNNISLTLVLILDPTAPILSVAAAVSTSPWLNVGRFATSAREEVGLRTSTIQAPSSSTCFLSTITPSFTGLTISTAIALAEFYVLIAFGLAVVLKTRISLAFMYCIYVFPSSNILR</sequence>
<dbReference type="OrthoDB" id="2795280at2759"/>
<comment type="caution">
    <text evidence="3">The sequence shown here is derived from an EMBL/GenBank/DDBJ whole genome shotgun (WGS) entry which is preliminary data.</text>
</comment>
<evidence type="ECO:0000313" key="3">
    <source>
        <dbReference type="EMBL" id="TCD61880.1"/>
    </source>
</evidence>
<dbReference type="AlphaFoldDB" id="A0A4R0R3S1"/>
<dbReference type="EMBL" id="RWJN01000422">
    <property type="protein sequence ID" value="TCD61880.1"/>
    <property type="molecule type" value="Genomic_DNA"/>
</dbReference>
<keyword evidence="2" id="KW-0812">Transmembrane</keyword>
<feature type="region of interest" description="Disordered" evidence="1">
    <location>
        <begin position="47"/>
        <end position="72"/>
    </location>
</feature>
<reference evidence="3 4" key="1">
    <citation type="submission" date="2018-11" db="EMBL/GenBank/DDBJ databases">
        <title>Genome assembly of Steccherinum ochraceum LE-BIN_3174, the white-rot fungus of the Steccherinaceae family (The Residual Polyporoid clade, Polyporales, Basidiomycota).</title>
        <authorList>
            <person name="Fedorova T.V."/>
            <person name="Glazunova O.A."/>
            <person name="Landesman E.O."/>
            <person name="Moiseenko K.V."/>
            <person name="Psurtseva N.V."/>
            <person name="Savinova O.S."/>
            <person name="Shakhova N.V."/>
            <person name="Tyazhelova T.V."/>
            <person name="Vasina D.V."/>
        </authorList>
    </citation>
    <scope>NUCLEOTIDE SEQUENCE [LARGE SCALE GENOMIC DNA]</scope>
    <source>
        <strain evidence="3 4">LE-BIN_3174</strain>
    </source>
</reference>
<keyword evidence="2" id="KW-1133">Transmembrane helix</keyword>
<evidence type="ECO:0000256" key="2">
    <source>
        <dbReference type="SAM" id="Phobius"/>
    </source>
</evidence>
<proteinExistence type="predicted"/>
<dbReference type="Proteomes" id="UP000292702">
    <property type="component" value="Unassembled WGS sequence"/>
</dbReference>